<evidence type="ECO:0000256" key="11">
    <source>
        <dbReference type="SAM" id="MobiDB-lite"/>
    </source>
</evidence>
<evidence type="ECO:0000256" key="1">
    <source>
        <dbReference type="ARBA" id="ARBA00004651"/>
    </source>
</evidence>
<dbReference type="PROSITE" id="PS50850">
    <property type="entry name" value="MFS"/>
    <property type="match status" value="1"/>
</dbReference>
<evidence type="ECO:0000256" key="12">
    <source>
        <dbReference type="SAM" id="Phobius"/>
    </source>
</evidence>
<keyword evidence="5 12" id="KW-0812">Transmembrane</keyword>
<keyword evidence="15" id="KW-1185">Reference proteome</keyword>
<dbReference type="Gene3D" id="1.20.1250.20">
    <property type="entry name" value="MFS general substrate transporter like domains"/>
    <property type="match status" value="2"/>
</dbReference>
<dbReference type="AlphaFoldDB" id="A0A4R4VW49"/>
<keyword evidence="7 12" id="KW-1133">Transmembrane helix</keyword>
<dbReference type="InterPro" id="IPR037401">
    <property type="entry name" value="SnoaL-like"/>
</dbReference>
<feature type="domain" description="Major facilitator superfamily (MFS) profile" evidence="13">
    <location>
        <begin position="92"/>
        <end position="503"/>
    </location>
</feature>
<dbReference type="CDD" id="cd17369">
    <property type="entry name" value="MFS_ShiA_like"/>
    <property type="match status" value="1"/>
</dbReference>
<evidence type="ECO:0000259" key="13">
    <source>
        <dbReference type="PROSITE" id="PS50850"/>
    </source>
</evidence>
<evidence type="ECO:0000256" key="3">
    <source>
        <dbReference type="ARBA" id="ARBA00022448"/>
    </source>
</evidence>
<name>A0A4R4VW49_9ACTN</name>
<feature type="transmembrane region" description="Helical" evidence="12">
    <location>
        <begin position="476"/>
        <end position="499"/>
    </location>
</feature>
<evidence type="ECO:0000256" key="10">
    <source>
        <dbReference type="ARBA" id="ARBA00039918"/>
    </source>
</evidence>
<feature type="transmembrane region" description="Helical" evidence="12">
    <location>
        <begin position="265"/>
        <end position="286"/>
    </location>
</feature>
<dbReference type="InterPro" id="IPR032710">
    <property type="entry name" value="NTF2-like_dom_sf"/>
</dbReference>
<feature type="region of interest" description="Disordered" evidence="11">
    <location>
        <begin position="1"/>
        <end position="90"/>
    </location>
</feature>
<feature type="transmembrane region" description="Helical" evidence="12">
    <location>
        <begin position="164"/>
        <end position="183"/>
    </location>
</feature>
<dbReference type="Pfam" id="PF00083">
    <property type="entry name" value="Sugar_tr"/>
    <property type="match status" value="1"/>
</dbReference>
<evidence type="ECO:0000256" key="5">
    <source>
        <dbReference type="ARBA" id="ARBA00022692"/>
    </source>
</evidence>
<dbReference type="InterPro" id="IPR005829">
    <property type="entry name" value="Sugar_transporter_CS"/>
</dbReference>
<evidence type="ECO:0000256" key="4">
    <source>
        <dbReference type="ARBA" id="ARBA00022475"/>
    </source>
</evidence>
<comment type="caution">
    <text evidence="14">The sequence shown here is derived from an EMBL/GenBank/DDBJ whole genome shotgun (WGS) entry which is preliminary data.</text>
</comment>
<feature type="transmembrane region" description="Helical" evidence="12">
    <location>
        <begin position="409"/>
        <end position="435"/>
    </location>
</feature>
<dbReference type="EMBL" id="SMKO01000013">
    <property type="protein sequence ID" value="TDD10252.1"/>
    <property type="molecule type" value="Genomic_DNA"/>
</dbReference>
<dbReference type="Gene3D" id="3.10.450.50">
    <property type="match status" value="1"/>
</dbReference>
<evidence type="ECO:0000256" key="7">
    <source>
        <dbReference type="ARBA" id="ARBA00022989"/>
    </source>
</evidence>
<evidence type="ECO:0000313" key="14">
    <source>
        <dbReference type="EMBL" id="TDD10252.1"/>
    </source>
</evidence>
<feature type="transmembrane region" description="Helical" evidence="12">
    <location>
        <begin position="447"/>
        <end position="470"/>
    </location>
</feature>
<proteinExistence type="inferred from homology"/>
<gene>
    <name evidence="14" type="ORF">E1292_08145</name>
</gene>
<feature type="compositionally biased region" description="Basic and acidic residues" evidence="11">
    <location>
        <begin position="1"/>
        <end position="14"/>
    </location>
</feature>
<keyword evidence="8 12" id="KW-0472">Membrane</keyword>
<dbReference type="GO" id="GO:0015293">
    <property type="term" value="F:symporter activity"/>
    <property type="evidence" value="ECO:0007669"/>
    <property type="project" value="UniProtKB-KW"/>
</dbReference>
<evidence type="ECO:0000256" key="9">
    <source>
        <dbReference type="ARBA" id="ARBA00037295"/>
    </source>
</evidence>
<protein>
    <recommendedName>
        <fullName evidence="10">Putative proline/betaine transporter</fullName>
    </recommendedName>
</protein>
<comment type="function">
    <text evidence="9">May be a proton symporter involved in the uptake of osmolytes such as proline and glycine betaine.</text>
</comment>
<feature type="transmembrane region" description="Helical" evidence="12">
    <location>
        <begin position="383"/>
        <end position="403"/>
    </location>
</feature>
<dbReference type="SUPFAM" id="SSF54427">
    <property type="entry name" value="NTF2-like"/>
    <property type="match status" value="1"/>
</dbReference>
<keyword evidence="6" id="KW-0769">Symport</keyword>
<keyword evidence="3" id="KW-0813">Transport</keyword>
<keyword evidence="4" id="KW-1003">Cell membrane</keyword>
<dbReference type="SUPFAM" id="SSF103473">
    <property type="entry name" value="MFS general substrate transporter"/>
    <property type="match status" value="1"/>
</dbReference>
<feature type="transmembrane region" description="Helical" evidence="12">
    <location>
        <begin position="323"/>
        <end position="344"/>
    </location>
</feature>
<accession>A0A4R4VW49</accession>
<feature type="region of interest" description="Disordered" evidence="11">
    <location>
        <begin position="535"/>
        <end position="571"/>
    </location>
</feature>
<evidence type="ECO:0000256" key="2">
    <source>
        <dbReference type="ARBA" id="ARBA00008240"/>
    </source>
</evidence>
<feature type="transmembrane region" description="Helical" evidence="12">
    <location>
        <begin position="356"/>
        <end position="376"/>
    </location>
</feature>
<dbReference type="InterPro" id="IPR011701">
    <property type="entry name" value="MFS"/>
</dbReference>
<dbReference type="GO" id="GO:0005886">
    <property type="term" value="C:plasma membrane"/>
    <property type="evidence" value="ECO:0007669"/>
    <property type="project" value="UniProtKB-SubCell"/>
</dbReference>
<dbReference type="Pfam" id="PF07690">
    <property type="entry name" value="MFS_1"/>
    <property type="match status" value="1"/>
</dbReference>
<feature type="transmembrane region" description="Helical" evidence="12">
    <location>
        <begin position="131"/>
        <end position="157"/>
    </location>
</feature>
<dbReference type="PANTHER" id="PTHR43045">
    <property type="entry name" value="SHIKIMATE TRANSPORTER"/>
    <property type="match status" value="1"/>
</dbReference>
<feature type="transmembrane region" description="Helical" evidence="12">
    <location>
        <begin position="189"/>
        <end position="208"/>
    </location>
</feature>
<evidence type="ECO:0000256" key="8">
    <source>
        <dbReference type="ARBA" id="ARBA00023136"/>
    </source>
</evidence>
<dbReference type="InterPro" id="IPR005828">
    <property type="entry name" value="MFS_sugar_transport-like"/>
</dbReference>
<sequence length="714" mass="76003">MTGPDHDVISEPARDVPMIGEGDRHRSRPHRGSPQHGPQSGSSPPALRPSPVGDGIPRCTERGSPVTNQPTSPLVERPLRLTRRSTPQARRALGSGAAGSVLEWFDFALYGATSATVFPLVFFSSEDQATAILLSFATFGVGILARPLGAVVFGYFGDRVGRRAVLLTTFIMMGASSIVIGLLPGYAQIGFAAPMLLVVMRFLQGFALGGEATGAQLLTMEHAPRDRRALYSSLMTMGAPASQVLANLMLVLLSATLTDQAFLSWGWRIPFLLSVLLVLVGIYIRLKVEETPLFKAGVESVAGAPDGPLTVVRAHWRTLLRMILAYAPSVVTFYVITVFGTGYLTKTVGLSNDETFTIIMVSNLLSVGAIVFGGWMADIFGRIRILSIGSLGCLAGAFVFFAVADTANFWLILAVVSIALSFAQIGNAAIAALFAEAFPTHHRYTGSALSTTGSTLVFSAPAPFVAAWLTQSVTPGSTVLVTVIWIVIIVAALVNLALMKEGPSLEGDRQYFGRRIPADAAELLAKDPESEIVDVRSANGRAVMDQQRRPGPDRTSPADPDPSEDAGSDSDAIRNVMGRYVRLIDTGRYAMLGECFTDDVAATFAGASVDPGLPGAISYISNLGRFASCQHLLFPLNVTTSGDTATAHMYGTAVLVSDDGPRAEAVVRGLSYDLRLRRTEAGWRIAVLEQQALWSFRTRATLAPGSAFSGTTTA</sequence>
<evidence type="ECO:0000256" key="6">
    <source>
        <dbReference type="ARBA" id="ARBA00022847"/>
    </source>
</evidence>
<dbReference type="InterPro" id="IPR036259">
    <property type="entry name" value="MFS_trans_sf"/>
</dbReference>
<dbReference type="Pfam" id="PF13577">
    <property type="entry name" value="SnoaL_4"/>
    <property type="match status" value="1"/>
</dbReference>
<comment type="similarity">
    <text evidence="2">Belongs to the major facilitator superfamily. Metabolite:H+ Symporter (MHS) family (TC 2.A.1.6) family.</text>
</comment>
<feature type="transmembrane region" description="Helical" evidence="12">
    <location>
        <begin position="229"/>
        <end position="253"/>
    </location>
</feature>
<dbReference type="PROSITE" id="PS00217">
    <property type="entry name" value="SUGAR_TRANSPORT_2"/>
    <property type="match status" value="1"/>
</dbReference>
<comment type="subcellular location">
    <subcellularLocation>
        <location evidence="1">Cell membrane</location>
        <topology evidence="1">Multi-pass membrane protein</topology>
    </subcellularLocation>
</comment>
<feature type="transmembrane region" description="Helical" evidence="12">
    <location>
        <begin position="107"/>
        <end position="125"/>
    </location>
</feature>
<organism evidence="14 15">
    <name type="scientific">Nonomuraea deserti</name>
    <dbReference type="NCBI Taxonomy" id="1848322"/>
    <lineage>
        <taxon>Bacteria</taxon>
        <taxon>Bacillati</taxon>
        <taxon>Actinomycetota</taxon>
        <taxon>Actinomycetes</taxon>
        <taxon>Streptosporangiales</taxon>
        <taxon>Streptosporangiaceae</taxon>
        <taxon>Nonomuraea</taxon>
    </lineage>
</organism>
<feature type="compositionally biased region" description="Low complexity" evidence="11">
    <location>
        <begin position="34"/>
        <end position="45"/>
    </location>
</feature>
<dbReference type="InterPro" id="IPR020846">
    <property type="entry name" value="MFS_dom"/>
</dbReference>
<evidence type="ECO:0000313" key="15">
    <source>
        <dbReference type="Proteomes" id="UP000295258"/>
    </source>
</evidence>
<reference evidence="14 15" key="1">
    <citation type="submission" date="2019-03" db="EMBL/GenBank/DDBJ databases">
        <title>Draft genome sequences of novel Actinobacteria.</title>
        <authorList>
            <person name="Sahin N."/>
            <person name="Ay H."/>
            <person name="Saygin H."/>
        </authorList>
    </citation>
    <scope>NUCLEOTIDE SEQUENCE [LARGE SCALE GENOMIC DNA]</scope>
    <source>
        <strain evidence="14 15">KC310</strain>
    </source>
</reference>
<dbReference type="Proteomes" id="UP000295258">
    <property type="component" value="Unassembled WGS sequence"/>
</dbReference>
<dbReference type="FunFam" id="1.20.1250.20:FF:000001">
    <property type="entry name" value="Dicarboxylate MFS transporter"/>
    <property type="match status" value="1"/>
</dbReference>
<dbReference type="PANTHER" id="PTHR43045:SF1">
    <property type="entry name" value="SHIKIMATE TRANSPORTER"/>
    <property type="match status" value="1"/>
</dbReference>